<reference evidence="2" key="1">
    <citation type="submission" date="2013-11" db="EMBL/GenBank/DDBJ databases">
        <title>Genome sequence of the fusiform rust pathogen reveals effectors for host alternation and coevolution with pine.</title>
        <authorList>
            <consortium name="DOE Joint Genome Institute"/>
            <person name="Smith K."/>
            <person name="Pendleton A."/>
            <person name="Kubisiak T."/>
            <person name="Anderson C."/>
            <person name="Salamov A."/>
            <person name="Aerts A."/>
            <person name="Riley R."/>
            <person name="Clum A."/>
            <person name="Lindquist E."/>
            <person name="Ence D."/>
            <person name="Campbell M."/>
            <person name="Kronenberg Z."/>
            <person name="Feau N."/>
            <person name="Dhillon B."/>
            <person name="Hamelin R."/>
            <person name="Burleigh J."/>
            <person name="Smith J."/>
            <person name="Yandell M."/>
            <person name="Nelson C."/>
            <person name="Grigoriev I."/>
            <person name="Davis J."/>
        </authorList>
    </citation>
    <scope>NUCLEOTIDE SEQUENCE</scope>
    <source>
        <strain evidence="2">G11</strain>
    </source>
</reference>
<proteinExistence type="predicted"/>
<evidence type="ECO:0000313" key="2">
    <source>
        <dbReference type="EMBL" id="KAG0150428.1"/>
    </source>
</evidence>
<sequence>MVGLGNRDRPADPASVSLSRRMLTINPPTHRAKIQSDHHFLPPVSHFSSSSFDPSNARTRGWARPGRPRPLPRAFKASVLKPWPLGAPRAAPEGLHLKEADSSGFWS</sequence>
<evidence type="ECO:0000256" key="1">
    <source>
        <dbReference type="SAM" id="MobiDB-lite"/>
    </source>
</evidence>
<accession>A0A9P6TH47</accession>
<comment type="caution">
    <text evidence="2">The sequence shown here is derived from an EMBL/GenBank/DDBJ whole genome shotgun (WGS) entry which is preliminary data.</text>
</comment>
<keyword evidence="3" id="KW-1185">Reference proteome</keyword>
<dbReference type="AlphaFoldDB" id="A0A9P6TH47"/>
<organism evidence="2 3">
    <name type="scientific">Cronartium quercuum f. sp. fusiforme G11</name>
    <dbReference type="NCBI Taxonomy" id="708437"/>
    <lineage>
        <taxon>Eukaryota</taxon>
        <taxon>Fungi</taxon>
        <taxon>Dikarya</taxon>
        <taxon>Basidiomycota</taxon>
        <taxon>Pucciniomycotina</taxon>
        <taxon>Pucciniomycetes</taxon>
        <taxon>Pucciniales</taxon>
        <taxon>Coleosporiaceae</taxon>
        <taxon>Cronartium</taxon>
    </lineage>
</organism>
<gene>
    <name evidence="2" type="ORF">CROQUDRAFT_87926</name>
</gene>
<dbReference type="EMBL" id="MU167219">
    <property type="protein sequence ID" value="KAG0150428.1"/>
    <property type="molecule type" value="Genomic_DNA"/>
</dbReference>
<feature type="compositionally biased region" description="Low complexity" evidence="1">
    <location>
        <begin position="45"/>
        <end position="65"/>
    </location>
</feature>
<feature type="region of interest" description="Disordered" evidence="1">
    <location>
        <begin position="88"/>
        <end position="107"/>
    </location>
</feature>
<dbReference type="Proteomes" id="UP000886653">
    <property type="component" value="Unassembled WGS sequence"/>
</dbReference>
<name>A0A9P6TH47_9BASI</name>
<feature type="region of interest" description="Disordered" evidence="1">
    <location>
        <begin position="45"/>
        <end position="70"/>
    </location>
</feature>
<evidence type="ECO:0000313" key="3">
    <source>
        <dbReference type="Proteomes" id="UP000886653"/>
    </source>
</evidence>
<protein>
    <submittedName>
        <fullName evidence="2">Uncharacterized protein</fullName>
    </submittedName>
</protein>